<keyword evidence="2" id="KW-1185">Reference proteome</keyword>
<comment type="caution">
    <text evidence="1">The sequence shown here is derived from an EMBL/GenBank/DDBJ whole genome shotgun (WGS) entry which is preliminary data.</text>
</comment>
<dbReference type="AlphaFoldDB" id="A0AAP0C0X6"/>
<dbReference type="EMBL" id="JBBWWQ010000002">
    <property type="protein sequence ID" value="KAK8954558.1"/>
    <property type="molecule type" value="Genomic_DNA"/>
</dbReference>
<evidence type="ECO:0000313" key="1">
    <source>
        <dbReference type="EMBL" id="KAK8954558.1"/>
    </source>
</evidence>
<protein>
    <recommendedName>
        <fullName evidence="3">Chlororespiratory reduction 42</fullName>
    </recommendedName>
</protein>
<proteinExistence type="predicted"/>
<dbReference type="PANTHER" id="PTHR36799:SF2">
    <property type="entry name" value="PROTEIN CHLORORESPIRATORY REDUCTION 42, CHLOROPLASTIC"/>
    <property type="match status" value="1"/>
</dbReference>
<accession>A0AAP0C0X6</accession>
<reference evidence="1 2" key="1">
    <citation type="journal article" date="2022" name="Nat. Plants">
        <title>Genomes of leafy and leafless Platanthera orchids illuminate the evolution of mycoheterotrophy.</title>
        <authorList>
            <person name="Li M.H."/>
            <person name="Liu K.W."/>
            <person name="Li Z."/>
            <person name="Lu H.C."/>
            <person name="Ye Q.L."/>
            <person name="Zhang D."/>
            <person name="Wang J.Y."/>
            <person name="Li Y.F."/>
            <person name="Zhong Z.M."/>
            <person name="Liu X."/>
            <person name="Yu X."/>
            <person name="Liu D.K."/>
            <person name="Tu X.D."/>
            <person name="Liu B."/>
            <person name="Hao Y."/>
            <person name="Liao X.Y."/>
            <person name="Jiang Y.T."/>
            <person name="Sun W.H."/>
            <person name="Chen J."/>
            <person name="Chen Y.Q."/>
            <person name="Ai Y."/>
            <person name="Zhai J.W."/>
            <person name="Wu S.S."/>
            <person name="Zhou Z."/>
            <person name="Hsiao Y.Y."/>
            <person name="Wu W.L."/>
            <person name="Chen Y.Y."/>
            <person name="Lin Y.F."/>
            <person name="Hsu J.L."/>
            <person name="Li C.Y."/>
            <person name="Wang Z.W."/>
            <person name="Zhao X."/>
            <person name="Zhong W.Y."/>
            <person name="Ma X.K."/>
            <person name="Ma L."/>
            <person name="Huang J."/>
            <person name="Chen G.Z."/>
            <person name="Huang M.Z."/>
            <person name="Huang L."/>
            <person name="Peng D.H."/>
            <person name="Luo Y.B."/>
            <person name="Zou S.Q."/>
            <person name="Chen S.P."/>
            <person name="Lan S."/>
            <person name="Tsai W.C."/>
            <person name="Van de Peer Y."/>
            <person name="Liu Z.J."/>
        </authorList>
    </citation>
    <scope>NUCLEOTIDE SEQUENCE [LARGE SCALE GENOMIC DNA]</scope>
    <source>
        <strain evidence="1">Lor287</strain>
    </source>
</reference>
<dbReference type="GO" id="GO:0010258">
    <property type="term" value="P:NADH dehydrogenase complex (plastoquinone) assembly"/>
    <property type="evidence" value="ECO:0007669"/>
    <property type="project" value="InterPro"/>
</dbReference>
<dbReference type="Proteomes" id="UP001418222">
    <property type="component" value="Unassembled WGS sequence"/>
</dbReference>
<organism evidence="1 2">
    <name type="scientific">Platanthera zijinensis</name>
    <dbReference type="NCBI Taxonomy" id="2320716"/>
    <lineage>
        <taxon>Eukaryota</taxon>
        <taxon>Viridiplantae</taxon>
        <taxon>Streptophyta</taxon>
        <taxon>Embryophyta</taxon>
        <taxon>Tracheophyta</taxon>
        <taxon>Spermatophyta</taxon>
        <taxon>Magnoliopsida</taxon>
        <taxon>Liliopsida</taxon>
        <taxon>Asparagales</taxon>
        <taxon>Orchidaceae</taxon>
        <taxon>Orchidoideae</taxon>
        <taxon>Orchideae</taxon>
        <taxon>Orchidinae</taxon>
        <taxon>Platanthera</taxon>
    </lineage>
</organism>
<dbReference type="PANTHER" id="PTHR36799">
    <property type="match status" value="1"/>
</dbReference>
<dbReference type="InterPro" id="IPR021495">
    <property type="entry name" value="CRR42-like"/>
</dbReference>
<name>A0AAP0C0X6_9ASPA</name>
<gene>
    <name evidence="1" type="ORF">KSP39_PZI002891</name>
</gene>
<sequence>MQTSVSSTRQIAAGFPRFPLRPTPGLFMFRCQSLPAPAAGGAREGLQIGSPVILVEAPPTLKTAVPMPSLKVNNGQVKAGDVGRIVSRKPKDVWAVRLAIGTYLIDGKHFRPLDLDHRAERLPNDT</sequence>
<dbReference type="Pfam" id="PF11347">
    <property type="entry name" value="CRR42-like"/>
    <property type="match status" value="1"/>
</dbReference>
<evidence type="ECO:0000313" key="2">
    <source>
        <dbReference type="Proteomes" id="UP001418222"/>
    </source>
</evidence>
<evidence type="ECO:0008006" key="3">
    <source>
        <dbReference type="Google" id="ProtNLM"/>
    </source>
</evidence>